<reference evidence="9" key="1">
    <citation type="journal article" date="2022" name="G3 (Bethesda)">
        <title>Unveiling the complete genome sequence of Alicyclobacillus acidoterrestris DSM 3922T, a taint-producing strain.</title>
        <authorList>
            <person name="Leonardo I.C."/>
            <person name="Barreto Crespo M.T."/>
            <person name="Gaspar F.B."/>
        </authorList>
    </citation>
    <scope>NUCLEOTIDE SEQUENCE [LARGE SCALE GENOMIC DNA]</scope>
    <source>
        <strain evidence="9">DSM 3922</strain>
    </source>
</reference>
<dbReference type="EC" id="4.1.2.4" evidence="7"/>
<feature type="active site" description="Proton donor/acceptor" evidence="7">
    <location>
        <position position="183"/>
    </location>
</feature>
<dbReference type="InterPro" id="IPR028581">
    <property type="entry name" value="DeoC_typeI"/>
</dbReference>
<dbReference type="KEGG" id="aaco:K1I37_05095"/>
<accession>T0BRK7</accession>
<evidence type="ECO:0000256" key="5">
    <source>
        <dbReference type="ARBA" id="ARBA00048791"/>
    </source>
</evidence>
<evidence type="ECO:0000256" key="1">
    <source>
        <dbReference type="ARBA" id="ARBA00010936"/>
    </source>
</evidence>
<dbReference type="RefSeq" id="WP_021297819.1">
    <property type="nucleotide sequence ID" value="NZ_AURB01000163.1"/>
</dbReference>
<dbReference type="STRING" id="1356854.N007_13845"/>
<keyword evidence="3 7" id="KW-0456">Lyase</keyword>
<organism evidence="8 9">
    <name type="scientific">Alicyclobacillus acidoterrestris (strain ATCC 49025 / DSM 3922 / CIP 106132 / NCIMB 13137 / GD3B)</name>
    <dbReference type="NCBI Taxonomy" id="1356854"/>
    <lineage>
        <taxon>Bacteria</taxon>
        <taxon>Bacillati</taxon>
        <taxon>Bacillota</taxon>
        <taxon>Bacilli</taxon>
        <taxon>Bacillales</taxon>
        <taxon>Alicyclobacillaceae</taxon>
        <taxon>Alicyclobacillus</taxon>
    </lineage>
</organism>
<feature type="active site" description="Schiff-base intermediate with acetaldehyde" evidence="7">
    <location>
        <position position="154"/>
    </location>
</feature>
<evidence type="ECO:0000313" key="9">
    <source>
        <dbReference type="Proteomes" id="UP000829401"/>
    </source>
</evidence>
<dbReference type="PANTHER" id="PTHR10889:SF1">
    <property type="entry name" value="DEOXYRIBOSE-PHOSPHATE ALDOLASE"/>
    <property type="match status" value="1"/>
</dbReference>
<dbReference type="Pfam" id="PF01791">
    <property type="entry name" value="DeoC"/>
    <property type="match status" value="1"/>
</dbReference>
<protein>
    <recommendedName>
        <fullName evidence="7">Deoxyribose-phosphate aldolase</fullName>
        <shortName evidence="7">DERA</shortName>
        <ecNumber evidence="7">4.1.2.4</ecNumber>
    </recommendedName>
    <alternativeName>
        <fullName evidence="7">2-deoxy-D-ribose 5-phosphate aldolase</fullName>
    </alternativeName>
    <alternativeName>
        <fullName evidence="7">Phosphodeoxyriboaldolase</fullName>
        <shortName evidence="7">Deoxyriboaldolase</shortName>
    </alternativeName>
</protein>
<comment type="similarity">
    <text evidence="1 7">Belongs to the DeoC/FbaB aldolase family. DeoC type 1 subfamily.</text>
</comment>
<sequence>MSIAKYIDHTLLKVDAGQPAIERLCREAIELGTFSVCVNPYWVPFANQALENSSVKVCTVVGFPLGATFDSTVLVETEQAISRGAREIDMVMNIGAFKSGDYDKVLSRMKLVTDMAHNLGDITVKVIVESATLTDDEKRMAASLVVKSGADYLKTSTGFVSNPDLLGDVRLFVDALPQGFPIKAAGGIRDYQVAKALLDLGVARIGASSTAKIVEEEAATVQVR</sequence>
<name>T0BRK7_ALIAG</name>
<accession>A0A9E7CSM8</accession>
<evidence type="ECO:0000256" key="6">
    <source>
        <dbReference type="ARBA" id="ARBA00056337"/>
    </source>
</evidence>
<dbReference type="GO" id="GO:0004139">
    <property type="term" value="F:deoxyribose-phosphate aldolase activity"/>
    <property type="evidence" value="ECO:0007669"/>
    <property type="project" value="UniProtKB-UniRule"/>
</dbReference>
<comment type="catalytic activity">
    <reaction evidence="5 7">
        <text>2-deoxy-D-ribose 5-phosphate = D-glyceraldehyde 3-phosphate + acetaldehyde</text>
        <dbReference type="Rhea" id="RHEA:12821"/>
        <dbReference type="ChEBI" id="CHEBI:15343"/>
        <dbReference type="ChEBI" id="CHEBI:59776"/>
        <dbReference type="ChEBI" id="CHEBI:62877"/>
        <dbReference type="EC" id="4.1.2.4"/>
    </reaction>
</comment>
<dbReference type="EMBL" id="CP080467">
    <property type="protein sequence ID" value="UNO49885.1"/>
    <property type="molecule type" value="Genomic_DNA"/>
</dbReference>
<dbReference type="InterPro" id="IPR002915">
    <property type="entry name" value="DeoC/FbaB/LacD_aldolase"/>
</dbReference>
<gene>
    <name evidence="7 8" type="primary">deoC</name>
    <name evidence="8" type="ORF">K1I37_05095</name>
</gene>
<dbReference type="GO" id="GO:0009264">
    <property type="term" value="P:deoxyribonucleotide catabolic process"/>
    <property type="evidence" value="ECO:0007669"/>
    <property type="project" value="UniProtKB-UniRule"/>
</dbReference>
<dbReference type="PIRSF" id="PIRSF001357">
    <property type="entry name" value="DeoC"/>
    <property type="match status" value="1"/>
</dbReference>
<keyword evidence="9" id="KW-1185">Reference proteome</keyword>
<dbReference type="OrthoDB" id="9778711at2"/>
<keyword evidence="4 7" id="KW-0704">Schiff base</keyword>
<dbReference type="GO" id="GO:0016052">
    <property type="term" value="P:carbohydrate catabolic process"/>
    <property type="evidence" value="ECO:0007669"/>
    <property type="project" value="TreeGrafter"/>
</dbReference>
<evidence type="ECO:0000256" key="3">
    <source>
        <dbReference type="ARBA" id="ARBA00023239"/>
    </source>
</evidence>
<dbReference type="Gene3D" id="3.20.20.70">
    <property type="entry name" value="Aldolase class I"/>
    <property type="match status" value="1"/>
</dbReference>
<evidence type="ECO:0000256" key="2">
    <source>
        <dbReference type="ARBA" id="ARBA00022490"/>
    </source>
</evidence>
<dbReference type="AlphaFoldDB" id="T0BRK7"/>
<dbReference type="SMART" id="SM01133">
    <property type="entry name" value="DeoC"/>
    <property type="match status" value="1"/>
</dbReference>
<dbReference type="SUPFAM" id="SSF51569">
    <property type="entry name" value="Aldolase"/>
    <property type="match status" value="1"/>
</dbReference>
<dbReference type="InterPro" id="IPR013785">
    <property type="entry name" value="Aldolase_TIM"/>
</dbReference>
<evidence type="ECO:0000256" key="7">
    <source>
        <dbReference type="HAMAP-Rule" id="MF_00114"/>
    </source>
</evidence>
<comment type="pathway">
    <text evidence="7">Carbohydrate degradation; 2-deoxy-D-ribose 1-phosphate degradation; D-glyceraldehyde 3-phosphate and acetaldehyde from 2-deoxy-alpha-D-ribose 1-phosphate: step 2/2.</text>
</comment>
<keyword evidence="2 7" id="KW-0963">Cytoplasm</keyword>
<dbReference type="GO" id="GO:0006018">
    <property type="term" value="P:2-deoxyribose 1-phosphate catabolic process"/>
    <property type="evidence" value="ECO:0007669"/>
    <property type="project" value="UniProtKB-UniRule"/>
</dbReference>
<dbReference type="eggNOG" id="COG0274">
    <property type="taxonomic scope" value="Bacteria"/>
</dbReference>
<evidence type="ECO:0000256" key="4">
    <source>
        <dbReference type="ARBA" id="ARBA00023270"/>
    </source>
</evidence>
<dbReference type="NCBIfam" id="TIGR00126">
    <property type="entry name" value="deoC"/>
    <property type="match status" value="1"/>
</dbReference>
<dbReference type="GO" id="GO:0005737">
    <property type="term" value="C:cytoplasm"/>
    <property type="evidence" value="ECO:0007669"/>
    <property type="project" value="UniProtKB-SubCell"/>
</dbReference>
<comment type="function">
    <text evidence="6 7">Catalyzes a reversible aldol reaction between acetaldehyde and D-glyceraldehyde 3-phosphate to generate 2-deoxy-D-ribose 5-phosphate.</text>
</comment>
<evidence type="ECO:0000313" key="8">
    <source>
        <dbReference type="EMBL" id="UNO49885.1"/>
    </source>
</evidence>
<comment type="subcellular location">
    <subcellularLocation>
        <location evidence="7">Cytoplasm</location>
    </subcellularLocation>
</comment>
<dbReference type="Proteomes" id="UP000829401">
    <property type="component" value="Chromosome"/>
</dbReference>
<dbReference type="HAMAP" id="MF_00114">
    <property type="entry name" value="DeoC_type1"/>
    <property type="match status" value="1"/>
</dbReference>
<proteinExistence type="inferred from homology"/>
<feature type="active site" description="Proton donor/acceptor" evidence="7">
    <location>
        <position position="89"/>
    </location>
</feature>
<dbReference type="CDD" id="cd00959">
    <property type="entry name" value="DeoC"/>
    <property type="match status" value="1"/>
</dbReference>
<dbReference type="PANTHER" id="PTHR10889">
    <property type="entry name" value="DEOXYRIBOSE-PHOSPHATE ALDOLASE"/>
    <property type="match status" value="1"/>
</dbReference>
<dbReference type="InterPro" id="IPR011343">
    <property type="entry name" value="DeoC"/>
</dbReference>
<dbReference type="FunFam" id="3.20.20.70:FF:000044">
    <property type="entry name" value="Deoxyribose-phosphate aldolase"/>
    <property type="match status" value="1"/>
</dbReference>